<organism evidence="1 2">
    <name type="scientific">Xenorhabdus cabanillasii JM26</name>
    <dbReference type="NCBI Taxonomy" id="1427517"/>
    <lineage>
        <taxon>Bacteria</taxon>
        <taxon>Pseudomonadati</taxon>
        <taxon>Pseudomonadota</taxon>
        <taxon>Gammaproteobacteria</taxon>
        <taxon>Enterobacterales</taxon>
        <taxon>Morganellaceae</taxon>
        <taxon>Xenorhabdus</taxon>
    </lineage>
</organism>
<evidence type="ECO:0000313" key="1">
    <source>
        <dbReference type="EMBL" id="CDL86917.1"/>
    </source>
</evidence>
<reference evidence="1 2" key="1">
    <citation type="submission" date="2013-11" db="EMBL/GenBank/DDBJ databases">
        <title>Draft genome sequence and annotation of the entomopathogenic bacterium, Xenorhabdus cabanillasi strain JM26.</title>
        <authorList>
            <person name="Gualtieri M."/>
            <person name="Ogier J.C."/>
            <person name="Pages S."/>
            <person name="Givaudan A."/>
            <person name="Gaudriault S."/>
        </authorList>
    </citation>
    <scope>NUCLEOTIDE SEQUENCE [LARGE SCALE GENOMIC DNA]</scope>
    <source>
        <strain evidence="1 2">JM26</strain>
    </source>
</reference>
<name>W1J858_9GAMM</name>
<dbReference type="EMBL" id="CBXE010000476">
    <property type="protein sequence ID" value="CDL86917.1"/>
    <property type="molecule type" value="Genomic_DNA"/>
</dbReference>
<sequence>MTKALACTGDEKRKHKEMTDKPVLVAVTDLNVLFILCFLRNGT</sequence>
<dbReference type="AlphaFoldDB" id="W1J858"/>
<comment type="caution">
    <text evidence="1">The sequence shown here is derived from an EMBL/GenBank/DDBJ whole genome shotgun (WGS) entry which is preliminary data.</text>
</comment>
<dbReference type="Proteomes" id="UP000019197">
    <property type="component" value="Unassembled WGS sequence"/>
</dbReference>
<evidence type="ECO:0000313" key="2">
    <source>
        <dbReference type="Proteomes" id="UP000019197"/>
    </source>
</evidence>
<gene>
    <name evidence="1" type="ORF">XCR1_800012</name>
</gene>
<accession>W1J858</accession>
<protein>
    <submittedName>
        <fullName evidence="1">Uncharacterized protein</fullName>
    </submittedName>
</protein>
<proteinExistence type="predicted"/>